<protein>
    <submittedName>
        <fullName evidence="1">Uncharacterized protein</fullName>
    </submittedName>
</protein>
<dbReference type="EMBL" id="QFMX01000001">
    <property type="protein sequence ID" value="PZO77057.1"/>
    <property type="molecule type" value="Genomic_DNA"/>
</dbReference>
<dbReference type="Proteomes" id="UP000249555">
    <property type="component" value="Unassembled WGS sequence"/>
</dbReference>
<name>A0A2W4Z6E3_9SPHN</name>
<comment type="caution">
    <text evidence="1">The sequence shown here is derived from an EMBL/GenBank/DDBJ whole genome shotgun (WGS) entry which is preliminary data.</text>
</comment>
<reference evidence="1 2" key="1">
    <citation type="submission" date="2017-08" db="EMBL/GenBank/DDBJ databases">
        <title>Infants hospitalized years apart are colonized by the same room-sourced microbial strains.</title>
        <authorList>
            <person name="Brooks B."/>
            <person name="Olm M.R."/>
            <person name="Firek B.A."/>
            <person name="Baker R."/>
            <person name="Thomas B.C."/>
            <person name="Morowitz M.J."/>
            <person name="Banfield J.F."/>
        </authorList>
    </citation>
    <scope>NUCLEOTIDE SEQUENCE [LARGE SCALE GENOMIC DNA]</scope>
    <source>
        <strain evidence="1">S2_018_000_R3_119</strain>
    </source>
</reference>
<evidence type="ECO:0000313" key="2">
    <source>
        <dbReference type="Proteomes" id="UP000249555"/>
    </source>
</evidence>
<gene>
    <name evidence="1" type="ORF">DI640_01350</name>
</gene>
<evidence type="ECO:0000313" key="1">
    <source>
        <dbReference type="EMBL" id="PZO77057.1"/>
    </source>
</evidence>
<proteinExistence type="predicted"/>
<organism evidence="1 2">
    <name type="scientific">Sphingomonas taxi</name>
    <dbReference type="NCBI Taxonomy" id="1549858"/>
    <lineage>
        <taxon>Bacteria</taxon>
        <taxon>Pseudomonadati</taxon>
        <taxon>Pseudomonadota</taxon>
        <taxon>Alphaproteobacteria</taxon>
        <taxon>Sphingomonadales</taxon>
        <taxon>Sphingomonadaceae</taxon>
        <taxon>Sphingomonas</taxon>
    </lineage>
</organism>
<accession>A0A2W4Z6E3</accession>
<dbReference type="AlphaFoldDB" id="A0A2W4Z6E3"/>
<sequence length="179" mass="20155">MTERPRFVYAYAEMAQVAEDVRKNRAEGDPALVDAGKLSDDEAATRLRISTAIAVDWKHFARMELPRVDRTTSAEKVDSLASVLAGAAKRRDRMQAAMIGEYGRAVAALSLSELWAIHDTHDARSQRILPYLHWESYAAALEAMLWWQQRPHYEGRRFITMVNQQLAGLVSVEQARAAA</sequence>